<dbReference type="CDD" id="cd00475">
    <property type="entry name" value="Cis_IPPS"/>
    <property type="match status" value="1"/>
</dbReference>
<evidence type="ECO:0000256" key="7">
    <source>
        <dbReference type="ARBA" id="ARBA00022842"/>
    </source>
</evidence>
<name>A0AAV3B648_PYXAD</name>
<dbReference type="InterPro" id="IPR001441">
    <property type="entry name" value="UPP_synth-like"/>
</dbReference>
<comment type="subcellular location">
    <subcellularLocation>
        <location evidence="2">Endoplasmic reticulum membrane</location>
        <topology evidence="2">Peripheral membrane protein</topology>
    </subcellularLocation>
</comment>
<keyword evidence="13" id="KW-0175">Coiled coil</keyword>
<dbReference type="GO" id="GO:1904423">
    <property type="term" value="C:dehydrodolichyl diphosphate synthase complex"/>
    <property type="evidence" value="ECO:0007669"/>
    <property type="project" value="TreeGrafter"/>
</dbReference>
<dbReference type="Pfam" id="PF01255">
    <property type="entry name" value="Prenyltransf"/>
    <property type="match status" value="1"/>
</dbReference>
<keyword evidence="8" id="KW-0472">Membrane</keyword>
<comment type="cofactor">
    <cofactor evidence="1">
        <name>Mg(2+)</name>
        <dbReference type="ChEBI" id="CHEBI:18420"/>
    </cofactor>
</comment>
<dbReference type="PANTHER" id="PTHR10291:SF43">
    <property type="entry name" value="DEHYDRODOLICHYL DIPHOSPHATE SYNTHASE COMPLEX SUBUNIT DHDDS"/>
    <property type="match status" value="1"/>
</dbReference>
<keyword evidence="5 12" id="KW-0808">Transferase</keyword>
<dbReference type="InterPro" id="IPR036424">
    <property type="entry name" value="UPP_synth-like_sf"/>
</dbReference>
<proteinExistence type="inferred from homology"/>
<keyword evidence="15" id="KW-1185">Reference proteome</keyword>
<organism evidence="14 15">
    <name type="scientific">Pyxicephalus adspersus</name>
    <name type="common">African bullfrog</name>
    <dbReference type="NCBI Taxonomy" id="30357"/>
    <lineage>
        <taxon>Eukaryota</taxon>
        <taxon>Metazoa</taxon>
        <taxon>Chordata</taxon>
        <taxon>Craniata</taxon>
        <taxon>Vertebrata</taxon>
        <taxon>Euteleostomi</taxon>
        <taxon>Amphibia</taxon>
        <taxon>Batrachia</taxon>
        <taxon>Anura</taxon>
        <taxon>Neobatrachia</taxon>
        <taxon>Ranoidea</taxon>
        <taxon>Pyxicephalidae</taxon>
        <taxon>Pyxicephalinae</taxon>
        <taxon>Pyxicephalus</taxon>
    </lineage>
</organism>
<evidence type="ECO:0000256" key="11">
    <source>
        <dbReference type="ARBA" id="ARBA00064670"/>
    </source>
</evidence>
<evidence type="ECO:0000256" key="5">
    <source>
        <dbReference type="ARBA" id="ARBA00022679"/>
    </source>
</evidence>
<dbReference type="FunFam" id="3.40.1180.10:FF:000002">
    <property type="entry name" value="Alkyl transferase"/>
    <property type="match status" value="1"/>
</dbReference>
<dbReference type="NCBIfam" id="TIGR00055">
    <property type="entry name" value="uppS"/>
    <property type="match status" value="1"/>
</dbReference>
<dbReference type="Proteomes" id="UP001181693">
    <property type="component" value="Unassembled WGS sequence"/>
</dbReference>
<accession>A0AAV3B648</accession>
<dbReference type="GO" id="GO:0016094">
    <property type="term" value="P:polyprenol biosynthetic process"/>
    <property type="evidence" value="ECO:0007669"/>
    <property type="project" value="TreeGrafter"/>
</dbReference>
<evidence type="ECO:0000256" key="4">
    <source>
        <dbReference type="ARBA" id="ARBA00005432"/>
    </source>
</evidence>
<dbReference type="PANTHER" id="PTHR10291">
    <property type="entry name" value="DEHYDRODOLICHYL DIPHOSPHATE SYNTHASE FAMILY MEMBER"/>
    <property type="match status" value="1"/>
</dbReference>
<dbReference type="InterPro" id="IPR018520">
    <property type="entry name" value="UPP_synth-like_CS"/>
</dbReference>
<feature type="coiled-coil region" evidence="13">
    <location>
        <begin position="80"/>
        <end position="114"/>
    </location>
</feature>
<dbReference type="GO" id="GO:0005789">
    <property type="term" value="C:endoplasmic reticulum membrane"/>
    <property type="evidence" value="ECO:0007669"/>
    <property type="project" value="UniProtKB-SubCell"/>
</dbReference>
<evidence type="ECO:0000256" key="6">
    <source>
        <dbReference type="ARBA" id="ARBA00022824"/>
    </source>
</evidence>
<protein>
    <recommendedName>
        <fullName evidence="12">Alkyl transferase</fullName>
        <ecNumber evidence="12">2.5.1.-</ecNumber>
    </recommendedName>
</protein>
<evidence type="ECO:0000313" key="14">
    <source>
        <dbReference type="EMBL" id="DBA33753.1"/>
    </source>
</evidence>
<evidence type="ECO:0000256" key="1">
    <source>
        <dbReference type="ARBA" id="ARBA00001946"/>
    </source>
</evidence>
<sequence>MSWIRDKELSLIERLCANVLKAGPVPKHVAFIMDGNRRYAQKCHVERQEGHSQGFEKLAETLRWCLNLGICEVTVYAFSIENFKRSKEEVEGLMELARQKFTRLLEEKDKLQKHEVCIRVLGDLTLLPLDIQKLIAQAVLETRNYSKCFLNVCFAYTSRHEISNAVREAAWGVQEGLLDPSDVNENLLDHCLYTANSPDPDLLIRTSGEVRLSDFLLWQTSHACLVFQSVLWPEYTFWNLCEAILRYQYNHSAIQKSRDLHSKELARLQKESDLDWVHKKLWGVEHSDEEEKTKAYQRLLQQCRTEREERTQNFVQALERKRGEFLLTLCAS</sequence>
<comment type="similarity">
    <text evidence="4 12">Belongs to the UPP synthase family.</text>
</comment>
<dbReference type="GO" id="GO:0045547">
    <property type="term" value="F:ditrans,polycis-polyprenyl diphosphate synthase [(2E,6E)-farnesyl diphosphate specific] activity"/>
    <property type="evidence" value="ECO:0007669"/>
    <property type="project" value="UniProtKB-EC"/>
</dbReference>
<dbReference type="Gene3D" id="3.40.1180.10">
    <property type="entry name" value="Decaprenyl diphosphate synthase-like"/>
    <property type="match status" value="1"/>
</dbReference>
<keyword evidence="7" id="KW-0460">Magnesium</keyword>
<keyword evidence="6" id="KW-0256">Endoplasmic reticulum</keyword>
<dbReference type="EMBL" id="DYDO01000001">
    <property type="protein sequence ID" value="DBA33753.1"/>
    <property type="molecule type" value="Genomic_DNA"/>
</dbReference>
<dbReference type="AlphaFoldDB" id="A0AAV3B648"/>
<evidence type="ECO:0000256" key="3">
    <source>
        <dbReference type="ARBA" id="ARBA00004922"/>
    </source>
</evidence>
<evidence type="ECO:0000256" key="2">
    <source>
        <dbReference type="ARBA" id="ARBA00004406"/>
    </source>
</evidence>
<evidence type="ECO:0000313" key="15">
    <source>
        <dbReference type="Proteomes" id="UP001181693"/>
    </source>
</evidence>
<gene>
    <name evidence="14" type="ORF">GDO54_001392</name>
</gene>
<evidence type="ECO:0000256" key="8">
    <source>
        <dbReference type="ARBA" id="ARBA00023136"/>
    </source>
</evidence>
<evidence type="ECO:0000256" key="9">
    <source>
        <dbReference type="ARBA" id="ARBA00047353"/>
    </source>
</evidence>
<dbReference type="SUPFAM" id="SSF64005">
    <property type="entry name" value="Undecaprenyl diphosphate synthase"/>
    <property type="match status" value="1"/>
</dbReference>
<dbReference type="PROSITE" id="PS01066">
    <property type="entry name" value="UPP_SYNTHASE"/>
    <property type="match status" value="1"/>
</dbReference>
<comment type="caution">
    <text evidence="14">The sequence shown here is derived from an EMBL/GenBank/DDBJ whole genome shotgun (WGS) entry which is preliminary data.</text>
</comment>
<reference evidence="14" key="1">
    <citation type="thesis" date="2020" institute="ProQuest LLC" country="789 East Eisenhower Parkway, Ann Arbor, MI, USA">
        <title>Comparative Genomics and Chromosome Evolution.</title>
        <authorList>
            <person name="Mudd A.B."/>
        </authorList>
    </citation>
    <scope>NUCLEOTIDE SEQUENCE</scope>
    <source>
        <strain evidence="14">1538</strain>
        <tissue evidence="14">Blood</tissue>
    </source>
</reference>
<comment type="function">
    <text evidence="10">With NUS1, forms the dehydrodolichyl diphosphate synthase (DDS) complex, an essential component of the dolichol monophosphate (Dol-P) biosynthetic machinery. Adds multiple copies of isopentenyl pyrophosphate (IPP) to farnesyl pyrophosphate (FPP) to produce dehydrodolichyl diphosphate (Dedol-PP), a precursor of dolichol which is utilized as a sugar carrier in protein glycosylation in the endoplasmic reticulum (ER).</text>
</comment>
<dbReference type="HAMAP" id="MF_01139">
    <property type="entry name" value="ISPT"/>
    <property type="match status" value="1"/>
</dbReference>
<comment type="catalytic activity">
    <reaction evidence="9">
        <text>n isopentenyl diphosphate + (2E,6E)-farnesyl diphosphate = a di-trans,poly-cis-polyprenyl diphosphate + n diphosphate</text>
        <dbReference type="Rhea" id="RHEA:53008"/>
        <dbReference type="Rhea" id="RHEA-COMP:19494"/>
        <dbReference type="ChEBI" id="CHEBI:33019"/>
        <dbReference type="ChEBI" id="CHEBI:128769"/>
        <dbReference type="ChEBI" id="CHEBI:136960"/>
        <dbReference type="ChEBI" id="CHEBI:175763"/>
        <dbReference type="EC" id="2.5.1.87"/>
    </reaction>
</comment>
<evidence type="ECO:0000256" key="12">
    <source>
        <dbReference type="RuleBase" id="RU363018"/>
    </source>
</evidence>
<dbReference type="EC" id="2.5.1.-" evidence="12"/>
<comment type="pathway">
    <text evidence="3">Protein modification; protein glycosylation.</text>
</comment>
<evidence type="ECO:0000256" key="10">
    <source>
        <dbReference type="ARBA" id="ARBA00058504"/>
    </source>
</evidence>
<evidence type="ECO:0000256" key="13">
    <source>
        <dbReference type="SAM" id="Coils"/>
    </source>
</evidence>
<comment type="subunit">
    <text evidence="11">Forms an active dehydrodolichyl diphosphate synthase complex with NUS1.</text>
</comment>